<dbReference type="Proteomes" id="UP001529510">
    <property type="component" value="Unassembled WGS sequence"/>
</dbReference>
<name>A0ABD0RCC1_CIRMR</name>
<organism evidence="1 3">
    <name type="scientific">Cirrhinus mrigala</name>
    <name type="common">Mrigala</name>
    <dbReference type="NCBI Taxonomy" id="683832"/>
    <lineage>
        <taxon>Eukaryota</taxon>
        <taxon>Metazoa</taxon>
        <taxon>Chordata</taxon>
        <taxon>Craniata</taxon>
        <taxon>Vertebrata</taxon>
        <taxon>Euteleostomi</taxon>
        <taxon>Actinopterygii</taxon>
        <taxon>Neopterygii</taxon>
        <taxon>Teleostei</taxon>
        <taxon>Ostariophysi</taxon>
        <taxon>Cypriniformes</taxon>
        <taxon>Cyprinidae</taxon>
        <taxon>Labeoninae</taxon>
        <taxon>Labeonini</taxon>
        <taxon>Cirrhinus</taxon>
    </lineage>
</organism>
<dbReference type="AlphaFoldDB" id="A0ABD0RCC1"/>
<dbReference type="EMBL" id="JAMKFB020000004">
    <property type="protein sequence ID" value="KAL0195215.1"/>
    <property type="molecule type" value="Genomic_DNA"/>
</dbReference>
<gene>
    <name evidence="1" type="ORF">M9458_008787</name>
    <name evidence="2" type="ORF">M9458_008790</name>
</gene>
<reference evidence="1 3" key="1">
    <citation type="submission" date="2024-05" db="EMBL/GenBank/DDBJ databases">
        <title>Genome sequencing and assembly of Indian major carp, Cirrhinus mrigala (Hamilton, 1822).</title>
        <authorList>
            <person name="Mohindra V."/>
            <person name="Chowdhury L.M."/>
            <person name="Lal K."/>
            <person name="Jena J.K."/>
        </authorList>
    </citation>
    <scope>NUCLEOTIDE SEQUENCE [LARGE SCALE GENOMIC DNA]</scope>
    <source>
        <strain evidence="1">CM1030</strain>
        <tissue evidence="1">Blood</tissue>
    </source>
</reference>
<evidence type="ECO:0000313" key="1">
    <source>
        <dbReference type="EMBL" id="KAL0195215.1"/>
    </source>
</evidence>
<protein>
    <submittedName>
        <fullName evidence="1">Uncharacterized protein</fullName>
    </submittedName>
</protein>
<keyword evidence="3" id="KW-1185">Reference proteome</keyword>
<comment type="caution">
    <text evidence="1">The sequence shown here is derived from an EMBL/GenBank/DDBJ whole genome shotgun (WGS) entry which is preliminary data.</text>
</comment>
<evidence type="ECO:0000313" key="2">
    <source>
        <dbReference type="EMBL" id="KAL0195218.1"/>
    </source>
</evidence>
<proteinExistence type="predicted"/>
<feature type="non-terminal residue" evidence="1">
    <location>
        <position position="1"/>
    </location>
</feature>
<evidence type="ECO:0000313" key="3">
    <source>
        <dbReference type="Proteomes" id="UP001529510"/>
    </source>
</evidence>
<dbReference type="EMBL" id="JAMKFB020000004">
    <property type="protein sequence ID" value="KAL0195218.1"/>
    <property type="molecule type" value="Genomic_DNA"/>
</dbReference>
<sequence length="115" mass="13115">QLSTDCVLHHADRIQLHPEKRDALHGGELALLLVDLKPQKTEVLKHQIPVLAQQILQIVENADALLPEWDESTLREFGKYAGRQGQSKGEDFVLICLTLESKLKKRSVLRQNRDM</sequence>
<accession>A0ABD0RCC1</accession>